<dbReference type="EMBL" id="CP031386">
    <property type="protein sequence ID" value="QPG97278.1"/>
    <property type="molecule type" value="Genomic_DNA"/>
</dbReference>
<keyword evidence="1" id="KW-0732">Signal</keyword>
<dbReference type="Gene3D" id="1.20.1280.140">
    <property type="match status" value="1"/>
</dbReference>
<dbReference type="PANTHER" id="PTHR38123">
    <property type="entry name" value="CELL WALL SERINE-THREONINE-RICH GALACTOMANNOPROTEIN MP1 (AFU_ORTHOLOGUE AFUA_4G03240)"/>
    <property type="match status" value="1"/>
</dbReference>
<sequence length="182" mass="18801">MMLLKSVVPLAVVALAATVLADVKTISDSLKTINKDLTALDGAVRKFDGQIFSALPIIGASNKLEGSLKSGTATAKESTPLSSDDALVIADLVGGLAGNAKKTVDDLISQKPKFDKLFIVSPIVLSTTKKLRAATANFSEAVIEKVPSELNAVAKDLVKGIDDDFGRAVKAYSGGAAVPFTA</sequence>
<dbReference type="OrthoDB" id="2422134at2759"/>
<dbReference type="GO" id="GO:0005576">
    <property type="term" value="C:extracellular region"/>
    <property type="evidence" value="ECO:0007669"/>
    <property type="project" value="TreeGrafter"/>
</dbReference>
<evidence type="ECO:0008006" key="4">
    <source>
        <dbReference type="Google" id="ProtNLM"/>
    </source>
</evidence>
<dbReference type="Proteomes" id="UP000594364">
    <property type="component" value="Chromosome 2"/>
</dbReference>
<gene>
    <name evidence="2" type="ORF">C2857_006073</name>
</gene>
<evidence type="ECO:0000256" key="1">
    <source>
        <dbReference type="SAM" id="SignalP"/>
    </source>
</evidence>
<dbReference type="AlphaFoldDB" id="A0A7S9KQ82"/>
<feature type="signal peptide" evidence="1">
    <location>
        <begin position="1"/>
        <end position="21"/>
    </location>
</feature>
<proteinExistence type="predicted"/>
<name>A0A7S9KQ82_EPIFF</name>
<keyword evidence="3" id="KW-1185">Reference proteome</keyword>
<feature type="chain" id="PRO_5034144024" description="Antigenic cell wall galactomannoprotein" evidence="1">
    <location>
        <begin position="22"/>
        <end position="182"/>
    </location>
</feature>
<dbReference type="InterPro" id="IPR021054">
    <property type="entry name" value="Cell_wall_mannoprotein_1"/>
</dbReference>
<reference evidence="2 3" key="1">
    <citation type="journal article" date="2018" name="PLoS Genet.">
        <title>Repeat elements organise 3D genome structure and mediate transcription in the filamentous fungus Epichloe festucae.</title>
        <authorList>
            <person name="Winter D.J."/>
            <person name="Ganley A.R.D."/>
            <person name="Young C.A."/>
            <person name="Liachko I."/>
            <person name="Schardl C.L."/>
            <person name="Dupont P.Y."/>
            <person name="Berry D."/>
            <person name="Ram A."/>
            <person name="Scott B."/>
            <person name="Cox M.P."/>
        </authorList>
    </citation>
    <scope>NUCLEOTIDE SEQUENCE [LARGE SCALE GENOMIC DNA]</scope>
    <source>
        <strain evidence="2 3">Fl1</strain>
    </source>
</reference>
<organism evidence="2 3">
    <name type="scientific">Epichloe festucae (strain Fl1)</name>
    <dbReference type="NCBI Taxonomy" id="877507"/>
    <lineage>
        <taxon>Eukaryota</taxon>
        <taxon>Fungi</taxon>
        <taxon>Dikarya</taxon>
        <taxon>Ascomycota</taxon>
        <taxon>Pezizomycotina</taxon>
        <taxon>Sordariomycetes</taxon>
        <taxon>Hypocreomycetidae</taxon>
        <taxon>Hypocreales</taxon>
        <taxon>Clavicipitaceae</taxon>
        <taxon>Epichloe</taxon>
    </lineage>
</organism>
<protein>
    <recommendedName>
        <fullName evidence="4">Antigenic cell wall galactomannoprotein</fullName>
    </recommendedName>
</protein>
<evidence type="ECO:0000313" key="3">
    <source>
        <dbReference type="Proteomes" id="UP000594364"/>
    </source>
</evidence>
<evidence type="ECO:0000313" key="2">
    <source>
        <dbReference type="EMBL" id="QPG97278.1"/>
    </source>
</evidence>
<dbReference type="PANTHER" id="PTHR38123:SF1">
    <property type="entry name" value="HYDROPHOBIC SURFACE BINDING PROTEIN"/>
    <property type="match status" value="1"/>
</dbReference>
<dbReference type="Pfam" id="PF12296">
    <property type="entry name" value="HsbA"/>
    <property type="match status" value="1"/>
</dbReference>
<accession>A0A7S9KQ82</accession>